<accession>A0AAD4GVD0</accession>
<keyword evidence="2" id="KW-1185">Reference proteome</keyword>
<evidence type="ECO:0000313" key="1">
    <source>
        <dbReference type="EMBL" id="KAF9890697.1"/>
    </source>
</evidence>
<comment type="caution">
    <text evidence="1">The sequence shown here is derived from an EMBL/GenBank/DDBJ whole genome shotgun (WGS) entry which is preliminary data.</text>
</comment>
<dbReference type="AlphaFoldDB" id="A0AAD4GVD0"/>
<reference evidence="1" key="2">
    <citation type="submission" date="2020-02" db="EMBL/GenBank/DDBJ databases">
        <authorList>
            <person name="Gilchrist C.L.M."/>
            <person name="Chooi Y.-H."/>
        </authorList>
    </citation>
    <scope>NUCLEOTIDE SEQUENCE</scope>
    <source>
        <strain evidence="1">MST-FP2251</strain>
    </source>
</reference>
<name>A0AAD4GVD0_ASPNN</name>
<sequence>MDEIERIQSDSDDLLKLCFDESTAPGDLERAAITAVGLRDTVAALRSKEIKARIEQKEFY</sequence>
<reference evidence="1" key="1">
    <citation type="journal article" date="2019" name="Beilstein J. Org. Chem.">
        <title>Nanangenines: drimane sesquiterpenoids as the dominant metabolite cohort of a novel Australian fungus, Aspergillus nanangensis.</title>
        <authorList>
            <person name="Lacey H.J."/>
            <person name="Gilchrist C.L.M."/>
            <person name="Crombie A."/>
            <person name="Kalaitzis J.A."/>
            <person name="Vuong D."/>
            <person name="Rutledge P.J."/>
            <person name="Turner P."/>
            <person name="Pitt J.I."/>
            <person name="Lacey E."/>
            <person name="Chooi Y.H."/>
            <person name="Piggott A.M."/>
        </authorList>
    </citation>
    <scope>NUCLEOTIDE SEQUENCE</scope>
    <source>
        <strain evidence="1">MST-FP2251</strain>
    </source>
</reference>
<dbReference type="Proteomes" id="UP001194746">
    <property type="component" value="Unassembled WGS sequence"/>
</dbReference>
<dbReference type="EMBL" id="VCAU01000024">
    <property type="protein sequence ID" value="KAF9890697.1"/>
    <property type="molecule type" value="Genomic_DNA"/>
</dbReference>
<organism evidence="1 2">
    <name type="scientific">Aspergillus nanangensis</name>
    <dbReference type="NCBI Taxonomy" id="2582783"/>
    <lineage>
        <taxon>Eukaryota</taxon>
        <taxon>Fungi</taxon>
        <taxon>Dikarya</taxon>
        <taxon>Ascomycota</taxon>
        <taxon>Pezizomycotina</taxon>
        <taxon>Eurotiomycetes</taxon>
        <taxon>Eurotiomycetidae</taxon>
        <taxon>Eurotiales</taxon>
        <taxon>Aspergillaceae</taxon>
        <taxon>Aspergillus</taxon>
        <taxon>Aspergillus subgen. Circumdati</taxon>
    </lineage>
</organism>
<proteinExistence type="predicted"/>
<gene>
    <name evidence="1" type="ORF">FE257_005563</name>
</gene>
<protein>
    <submittedName>
        <fullName evidence="1">Uncharacterized protein</fullName>
    </submittedName>
</protein>
<evidence type="ECO:0000313" key="2">
    <source>
        <dbReference type="Proteomes" id="UP001194746"/>
    </source>
</evidence>